<dbReference type="PANTHER" id="PTHR30574:SF1">
    <property type="entry name" value="SULPHUR TRANSPORT DOMAIN-CONTAINING PROTEIN"/>
    <property type="match status" value="1"/>
</dbReference>
<protein>
    <submittedName>
        <fullName evidence="10">Lipocalin-related protein and Bos/Can/Equ allergen</fullName>
    </submittedName>
</protein>
<evidence type="ECO:0000256" key="5">
    <source>
        <dbReference type="ARBA" id="ARBA00022692"/>
    </source>
</evidence>
<evidence type="ECO:0000313" key="10">
    <source>
        <dbReference type="EMBL" id="CAE29903.1"/>
    </source>
</evidence>
<feature type="transmembrane region" description="Helical" evidence="9">
    <location>
        <begin position="206"/>
        <end position="232"/>
    </location>
</feature>
<evidence type="ECO:0000256" key="2">
    <source>
        <dbReference type="ARBA" id="ARBA00022448"/>
    </source>
</evidence>
<comment type="subcellular location">
    <subcellularLocation>
        <location evidence="1">Cell inner membrane</location>
        <topology evidence="1">Multi-pass membrane protein</topology>
    </subcellularLocation>
</comment>
<evidence type="ECO:0000256" key="1">
    <source>
        <dbReference type="ARBA" id="ARBA00004429"/>
    </source>
</evidence>
<evidence type="ECO:0000256" key="8">
    <source>
        <dbReference type="ARBA" id="ARBA00035655"/>
    </source>
</evidence>
<evidence type="ECO:0000256" key="6">
    <source>
        <dbReference type="ARBA" id="ARBA00022989"/>
    </source>
</evidence>
<dbReference type="Pfam" id="PF04143">
    <property type="entry name" value="Sulf_transp"/>
    <property type="match status" value="1"/>
</dbReference>
<accession>Q6N1E4</accession>
<dbReference type="PANTHER" id="PTHR30574">
    <property type="entry name" value="INNER MEMBRANE PROTEIN YEDE"/>
    <property type="match status" value="1"/>
</dbReference>
<keyword evidence="5 9" id="KW-0812">Transmembrane</keyword>
<keyword evidence="7 9" id="KW-0472">Membrane</keyword>
<keyword evidence="3" id="KW-1003">Cell membrane</keyword>
<name>Q6N1E4_RHOPA</name>
<feature type="transmembrane region" description="Helical" evidence="9">
    <location>
        <begin position="306"/>
        <end position="325"/>
    </location>
</feature>
<evidence type="ECO:0000256" key="7">
    <source>
        <dbReference type="ARBA" id="ARBA00023136"/>
    </source>
</evidence>
<reference evidence="10" key="1">
    <citation type="journal article" date="2004" name="Nat. Biotechnol.">
        <title>Complete genome sequence of the metabolically versatile photosynthetic bacterium Rhodopseudomonas palustris.</title>
        <authorList>
            <person name="Larimer F.W."/>
            <person name="Chain P."/>
            <person name="Hauser L."/>
            <person name="Lamerdin J."/>
            <person name="Malfatti S."/>
            <person name="Do L."/>
            <person name="Land M.L."/>
            <person name="Pelletier D.A."/>
            <person name="Beatty J.T."/>
            <person name="Lang A.S."/>
            <person name="Tabita F.R."/>
            <person name="Gibson J.L."/>
            <person name="Hanson T.E."/>
            <person name="Bobst C."/>
            <person name="Torres J.L."/>
            <person name="Peres C."/>
            <person name="Harrison F.H."/>
            <person name="Gibson J."/>
            <person name="Harwood C.S."/>
        </authorList>
    </citation>
    <scope>NUCLEOTIDE SEQUENCE [LARGE SCALE GENOMIC DNA]</scope>
    <source>
        <strain evidence="10">CGA009</strain>
    </source>
</reference>
<dbReference type="InterPro" id="IPR007272">
    <property type="entry name" value="Sulf_transp_TsuA/YedE"/>
</dbReference>
<dbReference type="GO" id="GO:0005886">
    <property type="term" value="C:plasma membrane"/>
    <property type="evidence" value="ECO:0007669"/>
    <property type="project" value="UniProtKB-SubCell"/>
</dbReference>
<gene>
    <name evidence="10" type="ordered locus">RPA4462</name>
</gene>
<evidence type="ECO:0000256" key="9">
    <source>
        <dbReference type="SAM" id="Phobius"/>
    </source>
</evidence>
<feature type="transmembrane region" description="Helical" evidence="9">
    <location>
        <begin position="63"/>
        <end position="86"/>
    </location>
</feature>
<feature type="transmembrane region" description="Helical" evidence="9">
    <location>
        <begin position="331"/>
        <end position="354"/>
    </location>
</feature>
<feature type="transmembrane region" description="Helical" evidence="9">
    <location>
        <begin position="98"/>
        <end position="121"/>
    </location>
</feature>
<feature type="transmembrane region" description="Helical" evidence="9">
    <location>
        <begin position="265"/>
        <end position="285"/>
    </location>
</feature>
<dbReference type="EMBL" id="BX572607">
    <property type="protein sequence ID" value="CAE29903.1"/>
    <property type="molecule type" value="Genomic_DNA"/>
</dbReference>
<evidence type="ECO:0000256" key="4">
    <source>
        <dbReference type="ARBA" id="ARBA00022519"/>
    </source>
</evidence>
<dbReference type="AlphaFoldDB" id="Q6N1E4"/>
<dbReference type="PhylomeDB" id="Q6N1E4"/>
<dbReference type="eggNOG" id="COG2391">
    <property type="taxonomic scope" value="Bacteria"/>
</dbReference>
<dbReference type="HOGENOM" id="CLU_050656_2_0_5"/>
<evidence type="ECO:0000256" key="3">
    <source>
        <dbReference type="ARBA" id="ARBA00022475"/>
    </source>
</evidence>
<feature type="transmembrane region" description="Helical" evidence="9">
    <location>
        <begin position="133"/>
        <end position="154"/>
    </location>
</feature>
<keyword evidence="2" id="KW-0813">Transport</keyword>
<proteinExistence type="inferred from homology"/>
<feature type="transmembrane region" description="Helical" evidence="9">
    <location>
        <begin position="24"/>
        <end position="42"/>
    </location>
</feature>
<sequence>MPQRRGTLLLDLDLLIERFGETTLLTAGGLLVGLVFGATAERSKFCLRAAVIEFSESSFGPKLAVWLLTFAAAVAATQVAITSGVLDVSEARQLAATGSLSGAIIGGLMFGAGMILSRGCASRLLVLSGTGNLRALVTGLILTIVAQASLRGVLSPVREFLTSLWTLPGGASRNLLTVVHAGPVIGAAFGFALLVWALWLGWRNRIGIITGIAAIGVGLAVTGGWLVTYLLAQHSFAPTQIKSVSFTGPSADTLMGLINSPSVPLGFDIGLVPGVFAGSLLAALIGRDWKLQGFHDGLSMGRYAAGAFLMGFGGMLAGGCAVGAGVTGGSIFAVTAWLALASMWLGALATHTLLDAKAAAKADAAPAVEPALSAKQTGN</sequence>
<organism evidence="10">
    <name type="scientific">Rhodopseudomonas palustris (strain ATCC BAA-98 / CGA009)</name>
    <dbReference type="NCBI Taxonomy" id="258594"/>
    <lineage>
        <taxon>Bacteria</taxon>
        <taxon>Pseudomonadati</taxon>
        <taxon>Pseudomonadota</taxon>
        <taxon>Alphaproteobacteria</taxon>
        <taxon>Hyphomicrobiales</taxon>
        <taxon>Nitrobacteraceae</taxon>
        <taxon>Rhodopseudomonas</taxon>
    </lineage>
</organism>
<keyword evidence="4" id="KW-0997">Cell inner membrane</keyword>
<comment type="similarity">
    <text evidence="8">Belongs to the TsuA/YedE (TC 9.B.102) family.</text>
</comment>
<feature type="transmembrane region" description="Helical" evidence="9">
    <location>
        <begin position="174"/>
        <end position="199"/>
    </location>
</feature>
<keyword evidence="6 9" id="KW-1133">Transmembrane helix</keyword>
<dbReference type="STRING" id="258594.RPA4462"/>